<gene>
    <name evidence="3" type="ORF">HD596_007288</name>
</gene>
<reference evidence="3 4" key="1">
    <citation type="submission" date="2020-08" db="EMBL/GenBank/DDBJ databases">
        <title>Sequencing the genomes of 1000 actinobacteria strains.</title>
        <authorList>
            <person name="Klenk H.-P."/>
        </authorList>
    </citation>
    <scope>NUCLEOTIDE SEQUENCE [LARGE SCALE GENOMIC DNA]</scope>
    <source>
        <strain evidence="3 4">DSM 45507</strain>
    </source>
</reference>
<name>A0A7W9GB35_9ACTN</name>
<evidence type="ECO:0000259" key="2">
    <source>
        <dbReference type="PROSITE" id="PS51175"/>
    </source>
</evidence>
<keyword evidence="1" id="KW-0732">Signal</keyword>
<dbReference type="SUPFAM" id="SSF49785">
    <property type="entry name" value="Galactose-binding domain-like"/>
    <property type="match status" value="1"/>
</dbReference>
<dbReference type="InterPro" id="IPR005084">
    <property type="entry name" value="CBM6"/>
</dbReference>
<feature type="signal peptide" evidence="1">
    <location>
        <begin position="1"/>
        <end position="29"/>
    </location>
</feature>
<dbReference type="GO" id="GO:0030246">
    <property type="term" value="F:carbohydrate binding"/>
    <property type="evidence" value="ECO:0007669"/>
    <property type="project" value="InterPro"/>
</dbReference>
<dbReference type="PROSITE" id="PS51175">
    <property type="entry name" value="CBM6"/>
    <property type="match status" value="1"/>
</dbReference>
<accession>A0A7W9GB35</accession>
<dbReference type="AlphaFoldDB" id="A0A7W9GB35"/>
<keyword evidence="4" id="KW-1185">Reference proteome</keyword>
<evidence type="ECO:0000256" key="1">
    <source>
        <dbReference type="SAM" id="SignalP"/>
    </source>
</evidence>
<dbReference type="InterPro" id="IPR008979">
    <property type="entry name" value="Galactose-bd-like_sf"/>
</dbReference>
<feature type="chain" id="PRO_5030897691" description="CBM6 domain-containing protein" evidence="1">
    <location>
        <begin position="30"/>
        <end position="386"/>
    </location>
</feature>
<evidence type="ECO:0000313" key="3">
    <source>
        <dbReference type="EMBL" id="MBB5780532.1"/>
    </source>
</evidence>
<dbReference type="Gene3D" id="2.60.120.260">
    <property type="entry name" value="Galactose-binding domain-like"/>
    <property type="match status" value="1"/>
</dbReference>
<proteinExistence type="predicted"/>
<feature type="domain" description="CBM6" evidence="2">
    <location>
        <begin position="266"/>
        <end position="386"/>
    </location>
</feature>
<dbReference type="Gene3D" id="2.60.120.200">
    <property type="match status" value="1"/>
</dbReference>
<dbReference type="Proteomes" id="UP000579153">
    <property type="component" value="Unassembled WGS sequence"/>
</dbReference>
<dbReference type="CDD" id="cd04081">
    <property type="entry name" value="CBM35_galactosidase-like"/>
    <property type="match status" value="1"/>
</dbReference>
<evidence type="ECO:0000313" key="4">
    <source>
        <dbReference type="Proteomes" id="UP000579153"/>
    </source>
</evidence>
<comment type="caution">
    <text evidence="3">The sequence shown here is derived from an EMBL/GenBank/DDBJ whole genome shotgun (WGS) entry which is preliminary data.</text>
</comment>
<dbReference type="EMBL" id="JACHMB010000001">
    <property type="protein sequence ID" value="MBB5780532.1"/>
    <property type="molecule type" value="Genomic_DNA"/>
</dbReference>
<organism evidence="3 4">
    <name type="scientific">Nonomuraea jabiensis</name>
    <dbReference type="NCBI Taxonomy" id="882448"/>
    <lineage>
        <taxon>Bacteria</taxon>
        <taxon>Bacillati</taxon>
        <taxon>Actinomycetota</taxon>
        <taxon>Actinomycetes</taxon>
        <taxon>Streptosporangiales</taxon>
        <taxon>Streptosporangiaceae</taxon>
        <taxon>Nonomuraea</taxon>
    </lineage>
</organism>
<protein>
    <recommendedName>
        <fullName evidence="2">CBM6 domain-containing protein</fullName>
    </recommendedName>
</protein>
<dbReference type="RefSeq" id="WP_185073978.1">
    <property type="nucleotide sequence ID" value="NZ_JACHMB010000001.1"/>
</dbReference>
<sequence>MNKRIGGVLAALALAAAAALPAAAPAAAAAWTLRWSPDPADDTVAEAFEGIEDDRSDSHPGVTHIYVSGGAYRFDMHTQDRDGDDRQRNEVKGMRTGSSSYLKILENETWRISYQMYIPTSLDATSSFTHIAQMKVPGSGAPLYTMSLPISGGTPKINVRYWDEAEQTHEVGNTNLEPIQGKWVDTTFEFKASDSGYLRWTLKDGSTTLVDKRLDNTDLWRGDDEYLRPKWGIYRSINSSGLQNTYLLVRNLQAYQLTGGGSTDPSAYEAEQGSFSGTARTASCSGCSGGTKVGWIGGGSGNAVTLNVQSSAAGARQLTVHGLVSGTRSFQVSVNGGAAQTVSLTGTDWNTPVSKTVSVQLGAGANSVRFFNDGASAPDLDRVTIQ</sequence>
<dbReference type="Pfam" id="PF16990">
    <property type="entry name" value="CBM_35"/>
    <property type="match status" value="1"/>
</dbReference>